<feature type="transmembrane region" description="Helical" evidence="13">
    <location>
        <begin position="327"/>
        <end position="349"/>
    </location>
</feature>
<evidence type="ECO:0000313" key="17">
    <source>
        <dbReference type="Proteomes" id="UP001596016"/>
    </source>
</evidence>
<evidence type="ECO:0000256" key="9">
    <source>
        <dbReference type="ARBA" id="ARBA00023065"/>
    </source>
</evidence>
<keyword evidence="7 13" id="KW-0812">Transmembrane</keyword>
<keyword evidence="5" id="KW-1003">Cell membrane</keyword>
<evidence type="ECO:0000256" key="10">
    <source>
        <dbReference type="ARBA" id="ARBA00023112"/>
    </source>
</evidence>
<sequence>MKKTAIRAIFALLTIAYVLSHFATHAHAQSSLGIGANDAIVPSSGLFSGLMMWINQHQQAFYRSLSSTMKAMRDEGGQAWTLVGLSFAYGIFHAAGPGHGKAVISSYMLANEVALRRGVALAFISAFIQAKTAIIVMMLAYFVLRGTSVSMTNAAYFLEVTSYVFVTALGAWLLWKKAGPVLRKMLTPTPAHSLSAAGNSHNHNHGHNHGHDHEPHHHHHHHHDGATCSSCGHSHAPDPALLSAEHFDWRSAWSAIAAVGLRPCSGALIVLSFAMLNGLWVAGTLSVLAMALGTAITVSALAVLAVTAKNWAVLLAGGGSLGNRIHVAVEIGAAAFIFLVGLTLLSASLSQ</sequence>
<feature type="signal peptide" evidence="15">
    <location>
        <begin position="1"/>
        <end position="28"/>
    </location>
</feature>
<comment type="subcellular location">
    <subcellularLocation>
        <location evidence="2 13">Cell membrane</location>
        <topology evidence="2 13">Multi-pass membrane protein</topology>
    </subcellularLocation>
</comment>
<feature type="transmembrane region" description="Helical" evidence="13">
    <location>
        <begin position="79"/>
        <end position="98"/>
    </location>
</feature>
<keyword evidence="11 13" id="KW-0472">Membrane</keyword>
<keyword evidence="15" id="KW-0732">Signal</keyword>
<dbReference type="PANTHER" id="PTHR40659:SF1">
    <property type="entry name" value="NICKEL_COBALT EFFLUX SYSTEM RCNA"/>
    <property type="match status" value="1"/>
</dbReference>
<evidence type="ECO:0000256" key="4">
    <source>
        <dbReference type="ARBA" id="ARBA00022448"/>
    </source>
</evidence>
<organism evidence="16 17">
    <name type="scientific">Aquamicrobium segne</name>
    <dbReference type="NCBI Taxonomy" id="469547"/>
    <lineage>
        <taxon>Bacteria</taxon>
        <taxon>Pseudomonadati</taxon>
        <taxon>Pseudomonadota</taxon>
        <taxon>Alphaproteobacteria</taxon>
        <taxon>Hyphomicrobiales</taxon>
        <taxon>Phyllobacteriaceae</taxon>
        <taxon>Aquamicrobium</taxon>
    </lineage>
</organism>
<feature type="transmembrane region" description="Helical" evidence="13">
    <location>
        <begin position="119"/>
        <end position="144"/>
    </location>
</feature>
<evidence type="ECO:0000256" key="2">
    <source>
        <dbReference type="ARBA" id="ARBA00004651"/>
    </source>
</evidence>
<evidence type="ECO:0000256" key="1">
    <source>
        <dbReference type="ARBA" id="ARBA00002510"/>
    </source>
</evidence>
<keyword evidence="17" id="KW-1185">Reference proteome</keyword>
<evidence type="ECO:0000313" key="16">
    <source>
        <dbReference type="EMBL" id="MFC5386139.1"/>
    </source>
</evidence>
<evidence type="ECO:0000256" key="15">
    <source>
        <dbReference type="SAM" id="SignalP"/>
    </source>
</evidence>
<dbReference type="InterPro" id="IPR011541">
    <property type="entry name" value="Ni/Co_transpt_high_affinity"/>
</dbReference>
<keyword evidence="3" id="KW-0171">Cobalt transport</keyword>
<dbReference type="RefSeq" id="WP_378229052.1">
    <property type="nucleotide sequence ID" value="NZ_JBHSLL010000025.1"/>
</dbReference>
<name>A0ABW0GWU7_9HYPH</name>
<keyword evidence="9" id="KW-0406">Ion transport</keyword>
<evidence type="ECO:0000256" key="14">
    <source>
        <dbReference type="SAM" id="MobiDB-lite"/>
    </source>
</evidence>
<evidence type="ECO:0000256" key="13">
    <source>
        <dbReference type="RuleBase" id="RU362101"/>
    </source>
</evidence>
<comment type="similarity">
    <text evidence="13">Belongs to the NiCoT transporter (TC 2.A.52) family.</text>
</comment>
<evidence type="ECO:0000256" key="8">
    <source>
        <dbReference type="ARBA" id="ARBA00022989"/>
    </source>
</evidence>
<keyword evidence="10" id="KW-0921">Nickel transport</keyword>
<keyword evidence="8 13" id="KW-1133">Transmembrane helix</keyword>
<proteinExistence type="inferred from homology"/>
<evidence type="ECO:0000256" key="6">
    <source>
        <dbReference type="ARBA" id="ARBA00022596"/>
    </source>
</evidence>
<dbReference type="EMBL" id="JBHSLL010000025">
    <property type="protein sequence ID" value="MFC5386139.1"/>
    <property type="molecule type" value="Genomic_DNA"/>
</dbReference>
<dbReference type="PANTHER" id="PTHR40659">
    <property type="entry name" value="NICKEL/COBALT EFFLUX SYSTEM RCNA"/>
    <property type="match status" value="1"/>
</dbReference>
<keyword evidence="6" id="KW-0533">Nickel</keyword>
<comment type="function">
    <text evidence="1">Efflux system for nickel and cobalt.</text>
</comment>
<feature type="transmembrane region" description="Helical" evidence="13">
    <location>
        <begin position="280"/>
        <end position="306"/>
    </location>
</feature>
<feature type="transmembrane region" description="Helical" evidence="13">
    <location>
        <begin position="156"/>
        <end position="175"/>
    </location>
</feature>
<accession>A0ABW0GWU7</accession>
<dbReference type="Proteomes" id="UP001596016">
    <property type="component" value="Unassembled WGS sequence"/>
</dbReference>
<keyword evidence="4 13" id="KW-0813">Transport</keyword>
<comment type="caution">
    <text evidence="16">The sequence shown here is derived from an EMBL/GenBank/DDBJ whole genome shotgun (WGS) entry which is preliminary data.</text>
</comment>
<feature type="region of interest" description="Disordered" evidence="14">
    <location>
        <begin position="193"/>
        <end position="229"/>
    </location>
</feature>
<gene>
    <name evidence="16" type="ORF">ACFPLB_09190</name>
</gene>
<protein>
    <recommendedName>
        <fullName evidence="13">Nickel/cobalt efflux system</fullName>
    </recommendedName>
</protein>
<evidence type="ECO:0000256" key="12">
    <source>
        <dbReference type="ARBA" id="ARBA00023285"/>
    </source>
</evidence>
<feature type="chain" id="PRO_5047539988" description="Nickel/cobalt efflux system" evidence="15">
    <location>
        <begin position="29"/>
        <end position="351"/>
    </location>
</feature>
<evidence type="ECO:0000256" key="11">
    <source>
        <dbReference type="ARBA" id="ARBA00023136"/>
    </source>
</evidence>
<evidence type="ECO:0000256" key="5">
    <source>
        <dbReference type="ARBA" id="ARBA00022475"/>
    </source>
</evidence>
<evidence type="ECO:0000256" key="7">
    <source>
        <dbReference type="ARBA" id="ARBA00022692"/>
    </source>
</evidence>
<evidence type="ECO:0000256" key="3">
    <source>
        <dbReference type="ARBA" id="ARBA00022426"/>
    </source>
</evidence>
<reference evidence="17" key="1">
    <citation type="journal article" date="2019" name="Int. J. Syst. Evol. Microbiol.">
        <title>The Global Catalogue of Microorganisms (GCM) 10K type strain sequencing project: providing services to taxonomists for standard genome sequencing and annotation.</title>
        <authorList>
            <consortium name="The Broad Institute Genomics Platform"/>
            <consortium name="The Broad Institute Genome Sequencing Center for Infectious Disease"/>
            <person name="Wu L."/>
            <person name="Ma J."/>
        </authorList>
    </citation>
    <scope>NUCLEOTIDE SEQUENCE [LARGE SCALE GENOMIC DNA]</scope>
    <source>
        <strain evidence="17">CGMCC 4.1415</strain>
    </source>
</reference>
<keyword evidence="12" id="KW-0170">Cobalt</keyword>
<dbReference type="Pfam" id="PF03824">
    <property type="entry name" value="NicO"/>
    <property type="match status" value="1"/>
</dbReference>
<dbReference type="InterPro" id="IPR051224">
    <property type="entry name" value="NiCoT_RcnA"/>
</dbReference>
<feature type="transmembrane region" description="Helical" evidence="13">
    <location>
        <begin position="252"/>
        <end position="274"/>
    </location>
</feature>